<protein>
    <submittedName>
        <fullName evidence="2">Uncharacterized protein</fullName>
    </submittedName>
</protein>
<evidence type="ECO:0000313" key="2">
    <source>
        <dbReference type="EMBL" id="MVS98736.1"/>
    </source>
</evidence>
<accession>A0A7X3K2Y7</accession>
<name>A0A7X3K2Y7_9HYPH</name>
<dbReference type="EMBL" id="WQRF01000001">
    <property type="protein sequence ID" value="MVS98736.1"/>
    <property type="molecule type" value="Genomic_DNA"/>
</dbReference>
<comment type="caution">
    <text evidence="2">The sequence shown here is derived from an EMBL/GenBank/DDBJ whole genome shotgun (WGS) entry which is preliminary data.</text>
</comment>
<keyword evidence="1" id="KW-0732">Signal</keyword>
<feature type="chain" id="PRO_5031167393" evidence="1">
    <location>
        <begin position="24"/>
        <end position="48"/>
    </location>
</feature>
<sequence length="48" mass="5025">MNKILSAFIALTIIAGVAAPAFAWTGDTCPFSDKSMCVVKSLTDTSDD</sequence>
<reference evidence="2 3" key="1">
    <citation type="submission" date="2019-12" db="EMBL/GenBank/DDBJ databases">
        <title>Devosia maris sp. nov., isolated from the deep seawater.</title>
        <authorList>
            <person name="Liu Y."/>
        </authorList>
    </citation>
    <scope>NUCLEOTIDE SEQUENCE [LARGE SCALE GENOMIC DNA]</scope>
    <source>
        <strain evidence="2 3">L53-10-65</strain>
    </source>
</reference>
<dbReference type="RefSeq" id="WP_157289599.1">
    <property type="nucleotide sequence ID" value="NZ_JAVKFR010000016.1"/>
</dbReference>
<organism evidence="2 3">
    <name type="scientific">Devosia marina</name>
    <dbReference type="NCBI Taxonomy" id="2683198"/>
    <lineage>
        <taxon>Bacteria</taxon>
        <taxon>Pseudomonadati</taxon>
        <taxon>Pseudomonadota</taxon>
        <taxon>Alphaproteobacteria</taxon>
        <taxon>Hyphomicrobiales</taxon>
        <taxon>Devosiaceae</taxon>
        <taxon>Devosia</taxon>
    </lineage>
</organism>
<dbReference type="Proteomes" id="UP000438106">
    <property type="component" value="Unassembled WGS sequence"/>
</dbReference>
<keyword evidence="3" id="KW-1185">Reference proteome</keyword>
<evidence type="ECO:0000256" key="1">
    <source>
        <dbReference type="SAM" id="SignalP"/>
    </source>
</evidence>
<dbReference type="AlphaFoldDB" id="A0A7X3K2Y7"/>
<evidence type="ECO:0000313" key="3">
    <source>
        <dbReference type="Proteomes" id="UP000438106"/>
    </source>
</evidence>
<proteinExistence type="predicted"/>
<gene>
    <name evidence="2" type="ORF">GO014_06845</name>
</gene>
<feature type="signal peptide" evidence="1">
    <location>
        <begin position="1"/>
        <end position="23"/>
    </location>
</feature>